<dbReference type="Proteomes" id="UP000321504">
    <property type="component" value="Unassembled WGS sequence"/>
</dbReference>
<dbReference type="Proteomes" id="UP001156560">
    <property type="component" value="Chromosome 1"/>
</dbReference>
<evidence type="ECO:0000313" key="1">
    <source>
        <dbReference type="EMBL" id="KOY28700.1"/>
    </source>
</evidence>
<dbReference type="InterPro" id="IPR008840">
    <property type="entry name" value="Sipho_Gp157"/>
</dbReference>
<dbReference type="AlphaFoldDB" id="A0A4S3TEB5"/>
<reference evidence="1 4" key="1">
    <citation type="submission" date="2015-07" db="EMBL/GenBank/DDBJ databases">
        <title>Foodborne Vibrio parahaemolyticus Isolates.</title>
        <authorList>
            <person name="Ronholm J."/>
            <person name="Petronella N."/>
            <person name="Kenwell R."/>
            <person name="Banerjee S."/>
        </authorList>
    </citation>
    <scope>NUCLEOTIDE SEQUENCE [LARGE SCALE GENOMIC DNA]</scope>
    <source>
        <strain evidence="1 4">HS-06-05</strain>
    </source>
</reference>
<dbReference type="RefSeq" id="WP_021453095.1">
    <property type="nucleotide sequence ID" value="NZ_CANUIA010000003.1"/>
</dbReference>
<name>A0A4S3TEB5_VIBPH</name>
<organism evidence="2 5">
    <name type="scientific">Vibrio parahaemolyticus</name>
    <dbReference type="NCBI Taxonomy" id="670"/>
    <lineage>
        <taxon>Bacteria</taxon>
        <taxon>Pseudomonadati</taxon>
        <taxon>Pseudomonadota</taxon>
        <taxon>Gammaproteobacteria</taxon>
        <taxon>Vibrionales</taxon>
        <taxon>Vibrionaceae</taxon>
        <taxon>Vibrio</taxon>
    </lineage>
</organism>
<gene>
    <name evidence="1" type="ORF">ACX05_17485</name>
    <name evidence="2" type="ORF">FVP01_10490</name>
    <name evidence="3" type="ORF">O1Q84_06570</name>
</gene>
<sequence>MADKTESMNNINQQVFDLLELAKQEEWDEQTIADNLAGIECSIDDKLMAYRRYMDKLETAAKLADAEKKVYAEQAKPYGDRAKSLKDERSRMTYPLLNLFQMLNIEKMKGAYGTFYIKNNPAKLRYEEAHLPEKYLIREVRFVPDEDAIRKALDDGEELDFAWYESQPQQVVLRK</sequence>
<dbReference type="EMBL" id="VRMQ01000002">
    <property type="protein sequence ID" value="TXN16380.1"/>
    <property type="molecule type" value="Genomic_DNA"/>
</dbReference>
<dbReference type="EMBL" id="CP114194">
    <property type="protein sequence ID" value="WAT91479.1"/>
    <property type="molecule type" value="Genomic_DNA"/>
</dbReference>
<dbReference type="Proteomes" id="UP000037697">
    <property type="component" value="Unassembled WGS sequence"/>
</dbReference>
<reference evidence="3" key="3">
    <citation type="submission" date="2022-12" db="EMBL/GenBank/DDBJ databases">
        <title>Vibrio parahaemolyticus become highly virulent by producing novel Tc toxins.</title>
        <authorList>
            <person name="Yang F."/>
            <person name="You Y."/>
            <person name="Lai Q."/>
            <person name="Xu L."/>
            <person name="Li F."/>
        </authorList>
    </citation>
    <scope>NUCLEOTIDE SEQUENCE</scope>
    <source>
        <strain evidence="3">Vp-HL-202005</strain>
    </source>
</reference>
<evidence type="ECO:0000313" key="5">
    <source>
        <dbReference type="Proteomes" id="UP000321504"/>
    </source>
</evidence>
<evidence type="ECO:0000313" key="4">
    <source>
        <dbReference type="Proteomes" id="UP000037697"/>
    </source>
</evidence>
<accession>A0A4S3TEB5</accession>
<dbReference type="EMBL" id="LIRS01000090">
    <property type="protein sequence ID" value="KOY28700.1"/>
    <property type="molecule type" value="Genomic_DNA"/>
</dbReference>
<evidence type="ECO:0000313" key="3">
    <source>
        <dbReference type="EMBL" id="WAT91479.1"/>
    </source>
</evidence>
<reference evidence="2 5" key="2">
    <citation type="submission" date="2019-08" db="EMBL/GenBank/DDBJ databases">
        <title>Emerging of two pre-pandemic pathogenic O4:KUT lineages of Vibrio parahaemolyticus in coastal eastern China.</title>
        <authorList>
            <person name="Yu H."/>
        </authorList>
    </citation>
    <scope>NUCLEOTIDE SEQUENCE [LARGE SCALE GENOMIC DNA]</scope>
    <source>
        <strain evidence="2 5">HZ17-383</strain>
    </source>
</reference>
<dbReference type="Pfam" id="PF05565">
    <property type="entry name" value="Sipho_Gp157"/>
    <property type="match status" value="1"/>
</dbReference>
<protein>
    <submittedName>
        <fullName evidence="3">Siphovirus Gp157 family protein</fullName>
    </submittedName>
</protein>
<evidence type="ECO:0000313" key="2">
    <source>
        <dbReference type="EMBL" id="TXN16380.1"/>
    </source>
</evidence>
<proteinExistence type="predicted"/>